<dbReference type="EMBL" id="AHHD01000241">
    <property type="protein sequence ID" value="EKG17491.1"/>
    <property type="molecule type" value="Genomic_DNA"/>
</dbReference>
<evidence type="ECO:0000256" key="5">
    <source>
        <dbReference type="SAM" id="Phobius"/>
    </source>
</evidence>
<dbReference type="PANTHER" id="PTHR31465:SF35">
    <property type="entry name" value="RTA1 DOMAIN PROTEIN-RELATED"/>
    <property type="match status" value="1"/>
</dbReference>
<dbReference type="VEuPathDB" id="FungiDB:MPH_05284"/>
<evidence type="ECO:0000313" key="6">
    <source>
        <dbReference type="EMBL" id="EKG17491.1"/>
    </source>
</evidence>
<evidence type="ECO:0000256" key="3">
    <source>
        <dbReference type="ARBA" id="ARBA00022989"/>
    </source>
</evidence>
<accession>K2R534</accession>
<evidence type="ECO:0000256" key="1">
    <source>
        <dbReference type="ARBA" id="ARBA00004141"/>
    </source>
</evidence>
<reference evidence="6 7" key="1">
    <citation type="journal article" date="2012" name="BMC Genomics">
        <title>Tools to kill: Genome of one of the most destructive plant pathogenic fungi Macrophomina phaseolina.</title>
        <authorList>
            <person name="Islam M.S."/>
            <person name="Haque M.S."/>
            <person name="Islam M.M."/>
            <person name="Emdad E.M."/>
            <person name="Halim A."/>
            <person name="Hossen Q.M.M."/>
            <person name="Hossain M.Z."/>
            <person name="Ahmed B."/>
            <person name="Rahim S."/>
            <person name="Rahman M.S."/>
            <person name="Alam M.M."/>
            <person name="Hou S."/>
            <person name="Wan X."/>
            <person name="Saito J.A."/>
            <person name="Alam M."/>
        </authorList>
    </citation>
    <scope>NUCLEOTIDE SEQUENCE [LARGE SCALE GENOMIC DNA]</scope>
    <source>
        <strain evidence="6 7">MS6</strain>
    </source>
</reference>
<dbReference type="AlphaFoldDB" id="K2R534"/>
<keyword evidence="3 5" id="KW-1133">Transmembrane helix</keyword>
<dbReference type="InParanoid" id="K2R534"/>
<comment type="subcellular location">
    <subcellularLocation>
        <location evidence="1">Membrane</location>
        <topology evidence="1">Multi-pass membrane protein</topology>
    </subcellularLocation>
</comment>
<evidence type="ECO:0000313" key="7">
    <source>
        <dbReference type="Proteomes" id="UP000007129"/>
    </source>
</evidence>
<organism evidence="6 7">
    <name type="scientific">Macrophomina phaseolina (strain MS6)</name>
    <name type="common">Charcoal rot fungus</name>
    <dbReference type="NCBI Taxonomy" id="1126212"/>
    <lineage>
        <taxon>Eukaryota</taxon>
        <taxon>Fungi</taxon>
        <taxon>Dikarya</taxon>
        <taxon>Ascomycota</taxon>
        <taxon>Pezizomycotina</taxon>
        <taxon>Dothideomycetes</taxon>
        <taxon>Dothideomycetes incertae sedis</taxon>
        <taxon>Botryosphaeriales</taxon>
        <taxon>Botryosphaeriaceae</taxon>
        <taxon>Macrophomina</taxon>
    </lineage>
</organism>
<feature type="transmembrane region" description="Helical" evidence="5">
    <location>
        <begin position="16"/>
        <end position="36"/>
    </location>
</feature>
<evidence type="ECO:0000256" key="4">
    <source>
        <dbReference type="ARBA" id="ARBA00023136"/>
    </source>
</evidence>
<sequence>MTTPVSQCFAIQYKPSLLAAIAVTVSFAVTTAIHLAQLIRHRTFYFITFALGGVCEIVGYLARSIVATEYPSCTKVPYILNTVLPLMAPALFAASMYMVLGHIIRQTEGEELALVRASWRTKILLLGDVLSGVTQAIGGVMLTRATSNSDTERGESLIAIGLVIQLAFFCLFFVLCIHYDFRLRNNLTDASWNVDWQTYLGVLYFSGGLILIRTTFRLVEYIQGDDGELRSSEVYLYLFDAALMLPAMLVFNFKHPRSLVILVLQAGILGNQGGKQFNHLQPIAIKIEVLATQS</sequence>
<feature type="transmembrane region" description="Helical" evidence="5">
    <location>
        <begin position="123"/>
        <end position="145"/>
    </location>
</feature>
<dbReference type="Proteomes" id="UP000007129">
    <property type="component" value="Unassembled WGS sequence"/>
</dbReference>
<keyword evidence="4 5" id="KW-0472">Membrane</keyword>
<feature type="transmembrane region" description="Helical" evidence="5">
    <location>
        <begin position="82"/>
        <end position="103"/>
    </location>
</feature>
<feature type="transmembrane region" description="Helical" evidence="5">
    <location>
        <begin position="43"/>
        <end position="62"/>
    </location>
</feature>
<keyword evidence="2 5" id="KW-0812">Transmembrane</keyword>
<dbReference type="InterPro" id="IPR007568">
    <property type="entry name" value="RTA1"/>
</dbReference>
<protein>
    <submittedName>
        <fullName evidence="6">RTA-like protein</fullName>
    </submittedName>
</protein>
<gene>
    <name evidence="6" type="ORF">MPH_05284</name>
</gene>
<comment type="caution">
    <text evidence="6">The sequence shown here is derived from an EMBL/GenBank/DDBJ whole genome shotgun (WGS) entry which is preliminary data.</text>
</comment>
<feature type="transmembrane region" description="Helical" evidence="5">
    <location>
        <begin position="198"/>
        <end position="219"/>
    </location>
</feature>
<dbReference type="OrthoDB" id="3358017at2759"/>
<dbReference type="HOGENOM" id="CLU_033465_3_1_1"/>
<feature type="transmembrane region" description="Helical" evidence="5">
    <location>
        <begin position="157"/>
        <end position="177"/>
    </location>
</feature>
<dbReference type="FunCoup" id="K2R534">
    <property type="interactions" value="22"/>
</dbReference>
<proteinExistence type="predicted"/>
<name>K2R534_MACPH</name>
<dbReference type="eggNOG" id="ENOG502QURG">
    <property type="taxonomic scope" value="Eukaryota"/>
</dbReference>
<dbReference type="STRING" id="1126212.K2R534"/>
<dbReference type="PANTHER" id="PTHR31465">
    <property type="entry name" value="PROTEIN RTA1-RELATED"/>
    <property type="match status" value="1"/>
</dbReference>
<feature type="transmembrane region" description="Helical" evidence="5">
    <location>
        <begin position="234"/>
        <end position="253"/>
    </location>
</feature>
<dbReference type="Pfam" id="PF04479">
    <property type="entry name" value="RTA1"/>
    <property type="match status" value="1"/>
</dbReference>
<dbReference type="GO" id="GO:0016020">
    <property type="term" value="C:membrane"/>
    <property type="evidence" value="ECO:0007669"/>
    <property type="project" value="UniProtKB-SubCell"/>
</dbReference>
<evidence type="ECO:0000256" key="2">
    <source>
        <dbReference type="ARBA" id="ARBA00022692"/>
    </source>
</evidence>